<dbReference type="InterPro" id="IPR010461">
    <property type="entry name" value="ComK"/>
</dbReference>
<name>A0ABS1H5Z2_9BACL</name>
<gene>
    <name evidence="1" type="ORF">JFL43_08020</name>
</gene>
<accession>A0ABS1H5Z2</accession>
<dbReference type="Proteomes" id="UP000618943">
    <property type="component" value="Unassembled WGS sequence"/>
</dbReference>
<evidence type="ECO:0000313" key="1">
    <source>
        <dbReference type="EMBL" id="MBK3494805.1"/>
    </source>
</evidence>
<reference evidence="1 2" key="1">
    <citation type="submission" date="2020-12" db="EMBL/GenBank/DDBJ databases">
        <title>YIM B01967 draft genome.</title>
        <authorList>
            <person name="Yan X."/>
        </authorList>
    </citation>
    <scope>NUCLEOTIDE SEQUENCE [LARGE SCALE GENOMIC DNA]</scope>
    <source>
        <strain evidence="1 2">YIM B01967</strain>
    </source>
</reference>
<keyword evidence="2" id="KW-1185">Reference proteome</keyword>
<comment type="caution">
    <text evidence="1">The sequence shown here is derived from an EMBL/GenBank/DDBJ whole genome shotgun (WGS) entry which is preliminary data.</text>
</comment>
<organism evidence="1 2">
    <name type="scientific">Viridibacillus soli</name>
    <dbReference type="NCBI Taxonomy" id="2798301"/>
    <lineage>
        <taxon>Bacteria</taxon>
        <taxon>Bacillati</taxon>
        <taxon>Bacillota</taxon>
        <taxon>Bacilli</taxon>
        <taxon>Bacillales</taxon>
        <taxon>Caryophanaceae</taxon>
        <taxon>Viridibacillus</taxon>
    </lineage>
</organism>
<dbReference type="EMBL" id="JAEOAH010000007">
    <property type="protein sequence ID" value="MBK3494805.1"/>
    <property type="molecule type" value="Genomic_DNA"/>
</dbReference>
<evidence type="ECO:0000313" key="2">
    <source>
        <dbReference type="Proteomes" id="UP000618943"/>
    </source>
</evidence>
<dbReference type="Pfam" id="PF06338">
    <property type="entry name" value="ComK"/>
    <property type="match status" value="1"/>
</dbReference>
<proteinExistence type="predicted"/>
<dbReference type="RefSeq" id="WP_200748613.1">
    <property type="nucleotide sequence ID" value="NZ_JAEOAH010000007.1"/>
</dbReference>
<protein>
    <submittedName>
        <fullName evidence="1">Competence protein ComK</fullName>
    </submittedName>
</protein>
<sequence>MMFDKNLNLITTHSIVLLPVFDGDMKSKVLTKDGYLFSTFTPIQLLRNACIRNGSTLEGRIDAANELLGYSKKLPLYIGEGIYAFPTRSPYHPECIWVFYHNFQYWAYSKGQTMLQFENDETIILDISLHTFITQKQRLASIILSLGFNKQQKLIRRK</sequence>